<dbReference type="PDB" id="8C05">
    <property type="method" value="X-ray"/>
    <property type="resolution" value="2.50 A"/>
    <property type="chains" value="A=3-314"/>
</dbReference>
<feature type="binding site" evidence="2">
    <location>
        <position position="229"/>
    </location>
    <ligand>
        <name>Mg(2+)</name>
        <dbReference type="ChEBI" id="CHEBI:18420"/>
    </ligand>
</feature>
<proteinExistence type="evidence at protein level"/>
<feature type="binding site" evidence="2">
    <location>
        <position position="57"/>
    </location>
    <ligand>
        <name>FMN</name>
        <dbReference type="ChEBI" id="CHEBI:58210"/>
    </ligand>
</feature>
<keyword evidence="2" id="KW-0002">3D-structure</keyword>
<feature type="binding site" evidence="2">
    <location>
        <position position="95"/>
    </location>
    <ligand>
        <name>FMN</name>
        <dbReference type="ChEBI" id="CHEBI:58210"/>
    </ligand>
</feature>
<organism evidence="1">
    <name type="scientific">Methylotenera sp</name>
    <dbReference type="NCBI Taxonomy" id="2051956"/>
    <lineage>
        <taxon>Bacteria</taxon>
        <taxon>Pseudomonadati</taxon>
        <taxon>Pseudomonadota</taxon>
        <taxon>Betaproteobacteria</taxon>
        <taxon>Nitrosomonadales</taxon>
        <taxon>Methylophilaceae</taxon>
        <taxon>Methylotenera</taxon>
    </lineage>
</organism>
<evidence type="ECO:0007829" key="2">
    <source>
        <dbReference type="PDB" id="8C05"/>
    </source>
</evidence>
<reference evidence="2" key="2">
    <citation type="journal article" date="2023" name="Sci. Adv.">
        <title>Illuminating the inner workings of a natural protein switch: Blue-light sensing in LOV-activated diguanylate cyclases.</title>
        <authorList>
            <person name="Vide U."/>
            <person name="Kasapovic D."/>
            <person name="Fuchs M."/>
            <person name="Heimbock M.P."/>
            <person name="Totaro M.G."/>
            <person name="Zenzmaier E."/>
            <person name="Winkler A."/>
        </authorList>
    </citation>
    <scope>X-RAY CRYSTALLOGRAPHY (2.50 ANGSTROMS) OF 3-314 IN COMPLEX WITH FMN AND MG(2+)</scope>
</reference>
<keyword evidence="2" id="KW-0479">Metal-binding</keyword>
<dbReference type="EMBL" id="PERG01000002">
    <property type="protein sequence ID" value="PPC95052.1"/>
    <property type="molecule type" value="Genomic_DNA"/>
</dbReference>
<feature type="binding site" evidence="2">
    <location>
        <position position="54"/>
    </location>
    <ligand>
        <name>FMN</name>
        <dbReference type="ChEBI" id="CHEBI:58210"/>
    </ligand>
</feature>
<protein>
    <submittedName>
        <fullName evidence="1">Sensor domain-containing diguanylate cyclase</fullName>
    </submittedName>
</protein>
<feature type="binding site" evidence="2">
    <location>
        <position position="185"/>
    </location>
    <ligand>
        <name>Mg(2+)</name>
        <dbReference type="ChEBI" id="CHEBI:18420"/>
    </ligand>
</feature>
<accession>A0A2S5LZS0</accession>
<keyword evidence="2" id="KW-0288">FMN</keyword>
<feature type="binding site" evidence="2">
    <location>
        <position position="53"/>
    </location>
    <ligand>
        <name>FMN</name>
        <dbReference type="ChEBI" id="CHEBI:58210"/>
    </ligand>
</feature>
<feature type="binding site" evidence="2">
    <location>
        <position position="85"/>
    </location>
    <ligand>
        <name>FMN</name>
        <dbReference type="ChEBI" id="CHEBI:58210"/>
    </ligand>
</feature>
<feature type="binding site" evidence="2">
    <location>
        <position position="52"/>
    </location>
    <ligand>
        <name>FMN</name>
        <dbReference type="ChEBI" id="CHEBI:58210"/>
    </ligand>
</feature>
<name>A0ACD6BA60_9PROT</name>
<feature type="binding site" evidence="2">
    <location>
        <position position="186"/>
    </location>
    <ligand>
        <name>Mg(2+)</name>
        <dbReference type="ChEBI" id="CHEBI:18420"/>
    </ligand>
</feature>
<feature type="binding site" evidence="2">
    <location>
        <position position="116"/>
    </location>
    <ligand>
        <name>FMN</name>
        <dbReference type="ChEBI" id="CHEBI:58210"/>
    </ligand>
</feature>
<keyword evidence="2" id="KW-0547">Nucleotide-binding</keyword>
<sequence>MLEQYLLEAIVRDARDGITISDCSRPDNPLVFVNDAFTRMTGYDAEEVIGKNCRFLQRGDINLSAVHTIKIAMLTHEPCLVTLKNYRKDGTIFWNELSLTPIINKNGLITHYLGIQKDVSAQVILNQTLHEENHLLKSNKEMLEYLVNIDALTGLHNRRFLEDQLVIQWKLASRHINTITIFMIDIDYFKAFNDTYGHTAGDEALRTIAKTLNNCFMRGSDFVARYGGEEFTILAIGMTELQAHEYSTKLVQKIENLNIHHKGSPLGHLTISLGYSQANPQYHNDQNLVIEQADRALYSAKVEGKNRAVAYREQ</sequence>
<accession>A0ACD6BA60</accession>
<comment type="caution">
    <text evidence="1">The sequence shown here is derived from an EMBL/GenBank/DDBJ whole genome shotgun (WGS) entry which is preliminary data.</text>
</comment>
<evidence type="ECO:0000313" key="1">
    <source>
        <dbReference type="EMBL" id="PPC95052.1"/>
    </source>
</evidence>
<reference evidence="1" key="1">
    <citation type="submission" date="2017-11" db="EMBL/GenBank/DDBJ databases">
        <title>Methylotrophs in a groundwater-derived drinking water system.</title>
        <authorList>
            <person name="Zhang Y."/>
        </authorList>
    </citation>
    <scope>NUCLEOTIDE SEQUENCE</scope>
    <source>
        <strain evidence="1">PB2.3.53</strain>
    </source>
</reference>
<gene>
    <name evidence="1" type="ORF">CTY33_01890</name>
</gene>
<keyword evidence="2" id="KW-0285">Flavoprotein</keyword>